<comment type="subcellular location">
    <subcellularLocation>
        <location evidence="1">Endoplasmic reticulum lumen</location>
    </subcellularLocation>
</comment>
<comment type="pathway">
    <text evidence="2">Protein modification; protein glycosylation.</text>
</comment>
<dbReference type="AlphaFoldDB" id="A0A226E664"/>
<dbReference type="GO" id="GO:0035251">
    <property type="term" value="F:UDP-glucosyltransferase activity"/>
    <property type="evidence" value="ECO:0007669"/>
    <property type="project" value="TreeGrafter"/>
</dbReference>
<dbReference type="EMBL" id="LNIX01000006">
    <property type="protein sequence ID" value="OXA53103.1"/>
    <property type="molecule type" value="Genomic_DNA"/>
</dbReference>
<evidence type="ECO:0000256" key="7">
    <source>
        <dbReference type="SAM" id="SignalP"/>
    </source>
</evidence>
<dbReference type="GO" id="GO:0005788">
    <property type="term" value="C:endoplasmic reticulum lumen"/>
    <property type="evidence" value="ECO:0007669"/>
    <property type="project" value="UniProtKB-SubCell"/>
</dbReference>
<sequence>MSRLSISGCIIVYTIVILSWGFCAESDSVQGHCSKEDKDCTDVQGSADNNQIPSSRDAVKQRYSRGNNEKWNNILTEVETALDNYAVRAKELKSLPNGNCSLYWNLIEQDLSAFKEGITSHLVQTARSRGSFYQIIDGKLYRDSTCKFPTRCKGIEHFLKKIAKYIPNVEFVVNTSDWPQISSHFPEPLPVFSFSKTKDYADIIYPAWTFWEGGPSISLYPKGIGRWDLLRQSITDAAKKYPWDKKEVKAFFRGSRTSSERDALIYLSRKYPDLVDAQYTKNQAWKSDADTLNAPAATEVSFEDHCKYKYLFNYRGVAASFRFKHLFVCKSAVFHVGEDWIEFFYPELKPWVHYIPVNPNSDVNELRSLLQFAKENDQLVASIAERGYSFIKKHLKMKHILCYWKTLLLKYSKLLVYDVKKHEDVKLL</sequence>
<evidence type="ECO:0000259" key="8">
    <source>
        <dbReference type="SMART" id="SM00672"/>
    </source>
</evidence>
<dbReference type="PANTHER" id="PTHR12203:SF35">
    <property type="entry name" value="PROTEIN O-GLUCOSYLTRANSFERASE 1"/>
    <property type="match status" value="1"/>
</dbReference>
<keyword evidence="5 9" id="KW-0808">Transferase</keyword>
<keyword evidence="7" id="KW-0732">Signal</keyword>
<evidence type="ECO:0000256" key="6">
    <source>
        <dbReference type="ARBA" id="ARBA00045690"/>
    </source>
</evidence>
<dbReference type="InterPro" id="IPR051091">
    <property type="entry name" value="O-Glucosyltr/Glycosyltrsf_90"/>
</dbReference>
<dbReference type="OrthoDB" id="202415at2759"/>
<comment type="similarity">
    <text evidence="3">Belongs to the glycosyltransferase 90 family.</text>
</comment>
<proteinExistence type="inferred from homology"/>
<dbReference type="GO" id="GO:0006493">
    <property type="term" value="P:protein O-linked glycosylation"/>
    <property type="evidence" value="ECO:0007669"/>
    <property type="project" value="TreeGrafter"/>
</dbReference>
<evidence type="ECO:0000313" key="9">
    <source>
        <dbReference type="EMBL" id="OXA53103.1"/>
    </source>
</evidence>
<evidence type="ECO:0000256" key="3">
    <source>
        <dbReference type="ARBA" id="ARBA00010118"/>
    </source>
</evidence>
<organism evidence="9 10">
    <name type="scientific">Folsomia candida</name>
    <name type="common">Springtail</name>
    <dbReference type="NCBI Taxonomy" id="158441"/>
    <lineage>
        <taxon>Eukaryota</taxon>
        <taxon>Metazoa</taxon>
        <taxon>Ecdysozoa</taxon>
        <taxon>Arthropoda</taxon>
        <taxon>Hexapoda</taxon>
        <taxon>Collembola</taxon>
        <taxon>Entomobryomorpha</taxon>
        <taxon>Isotomoidea</taxon>
        <taxon>Isotomidae</taxon>
        <taxon>Proisotominae</taxon>
        <taxon>Folsomia</taxon>
    </lineage>
</organism>
<dbReference type="InterPro" id="IPR006598">
    <property type="entry name" value="CAP10"/>
</dbReference>
<feature type="chain" id="PRO_5012443438" evidence="7">
    <location>
        <begin position="27"/>
        <end position="428"/>
    </location>
</feature>
<dbReference type="GO" id="GO:0045747">
    <property type="term" value="P:positive regulation of Notch signaling pathway"/>
    <property type="evidence" value="ECO:0007669"/>
    <property type="project" value="TreeGrafter"/>
</dbReference>
<reference evidence="9 10" key="1">
    <citation type="submission" date="2015-12" db="EMBL/GenBank/DDBJ databases">
        <title>The genome of Folsomia candida.</title>
        <authorList>
            <person name="Faddeeva A."/>
            <person name="Derks M.F."/>
            <person name="Anvar Y."/>
            <person name="Smit S."/>
            <person name="Van Straalen N."/>
            <person name="Roelofs D."/>
        </authorList>
    </citation>
    <scope>NUCLEOTIDE SEQUENCE [LARGE SCALE GENOMIC DNA]</scope>
    <source>
        <strain evidence="9 10">VU population</strain>
        <tissue evidence="9">Whole body</tissue>
    </source>
</reference>
<dbReference type="GO" id="GO:0035252">
    <property type="term" value="F:UDP-xylosyltransferase activity"/>
    <property type="evidence" value="ECO:0007669"/>
    <property type="project" value="TreeGrafter"/>
</dbReference>
<gene>
    <name evidence="9" type="ORF">Fcan01_12238</name>
</gene>
<keyword evidence="10" id="KW-1185">Reference proteome</keyword>
<keyword evidence="4" id="KW-0328">Glycosyltransferase</keyword>
<evidence type="ECO:0000313" key="10">
    <source>
        <dbReference type="Proteomes" id="UP000198287"/>
    </source>
</evidence>
<evidence type="ECO:0000256" key="5">
    <source>
        <dbReference type="ARBA" id="ARBA00022679"/>
    </source>
</evidence>
<protein>
    <submittedName>
        <fullName evidence="9">O-glucosyltransferase rumi</fullName>
    </submittedName>
</protein>
<comment type="function">
    <text evidence="6">Protein O-glucosyltransferase. Catalyzes the reaction that attaches glucose through an O-glycosidic linkage to a conserved serine residue found in the consensus sequence C-X-S-X-[PA]-C in epidermal growth factor-like repeats. Regulates Notch signaling by glucosylating Notch in the ER, glucosylation is required for the correct folding and cleavage of Notch.</text>
</comment>
<evidence type="ECO:0000256" key="1">
    <source>
        <dbReference type="ARBA" id="ARBA00004319"/>
    </source>
</evidence>
<dbReference type="SMART" id="SM00672">
    <property type="entry name" value="CAP10"/>
    <property type="match status" value="1"/>
</dbReference>
<comment type="caution">
    <text evidence="9">The sequence shown here is derived from an EMBL/GenBank/DDBJ whole genome shotgun (WGS) entry which is preliminary data.</text>
</comment>
<dbReference type="PANTHER" id="PTHR12203">
    <property type="entry name" value="KDEL LYS-ASP-GLU-LEU CONTAINING - RELATED"/>
    <property type="match status" value="1"/>
</dbReference>
<feature type="domain" description="Glycosyl transferase CAP10" evidence="8">
    <location>
        <begin position="165"/>
        <end position="418"/>
    </location>
</feature>
<dbReference type="Proteomes" id="UP000198287">
    <property type="component" value="Unassembled WGS sequence"/>
</dbReference>
<dbReference type="OMA" id="DIIYPAW"/>
<evidence type="ECO:0000256" key="4">
    <source>
        <dbReference type="ARBA" id="ARBA00022676"/>
    </source>
</evidence>
<evidence type="ECO:0000256" key="2">
    <source>
        <dbReference type="ARBA" id="ARBA00004922"/>
    </source>
</evidence>
<dbReference type="Pfam" id="PF05686">
    <property type="entry name" value="Glyco_transf_90"/>
    <property type="match status" value="1"/>
</dbReference>
<feature type="signal peptide" evidence="7">
    <location>
        <begin position="1"/>
        <end position="26"/>
    </location>
</feature>
<name>A0A226E664_FOLCA</name>
<accession>A0A226E664</accession>